<evidence type="ECO:0000256" key="1">
    <source>
        <dbReference type="SAM" id="Coils"/>
    </source>
</evidence>
<organism evidence="3 4">
    <name type="scientific">Bradyrhizobium valentinum</name>
    <dbReference type="NCBI Taxonomy" id="1518501"/>
    <lineage>
        <taxon>Bacteria</taxon>
        <taxon>Pseudomonadati</taxon>
        <taxon>Pseudomonadota</taxon>
        <taxon>Alphaproteobacteria</taxon>
        <taxon>Hyphomicrobiales</taxon>
        <taxon>Nitrobacteraceae</taxon>
        <taxon>Bradyrhizobium</taxon>
    </lineage>
</organism>
<gene>
    <name evidence="3" type="ORF">CP49_33275</name>
</gene>
<feature type="coiled-coil region" evidence="1">
    <location>
        <begin position="330"/>
        <end position="393"/>
    </location>
</feature>
<dbReference type="NCBIfam" id="TIGR02680">
    <property type="entry name" value="TIGR02680 family protein"/>
    <property type="match status" value="1"/>
</dbReference>
<dbReference type="InterPro" id="IPR027417">
    <property type="entry name" value="P-loop_NTPase"/>
</dbReference>
<dbReference type="InterPro" id="IPR013496">
    <property type="entry name" value="CHP02680"/>
</dbReference>
<evidence type="ECO:0000256" key="2">
    <source>
        <dbReference type="SAM" id="MobiDB-lite"/>
    </source>
</evidence>
<keyword evidence="4" id="KW-1185">Reference proteome</keyword>
<name>A0A0R3KMJ2_9BRAD</name>
<dbReference type="EMBL" id="LLXX01000189">
    <property type="protein sequence ID" value="KRQ96817.1"/>
    <property type="molecule type" value="Genomic_DNA"/>
</dbReference>
<proteinExistence type="predicted"/>
<evidence type="ECO:0000313" key="4">
    <source>
        <dbReference type="Proteomes" id="UP000051913"/>
    </source>
</evidence>
<protein>
    <recommendedName>
        <fullName evidence="5">TIGR02680 family protein</fullName>
    </recommendedName>
</protein>
<dbReference type="SUPFAM" id="SSF52540">
    <property type="entry name" value="P-loop containing nucleoside triphosphate hydrolases"/>
    <property type="match status" value="1"/>
</dbReference>
<keyword evidence="1" id="KW-0175">Coiled coil</keyword>
<dbReference type="STRING" id="1518501.CQ10_38295"/>
<reference evidence="3 4" key="1">
    <citation type="submission" date="2014-03" db="EMBL/GenBank/DDBJ databases">
        <title>Bradyrhizobium valentinum sp. nov., isolated from effective nodules of Lupinus mariae-josephae, a lupine endemic of basic-lime soils in Eastern Spain.</title>
        <authorList>
            <person name="Duran D."/>
            <person name="Rey L."/>
            <person name="Navarro A."/>
            <person name="Busquets A."/>
            <person name="Imperial J."/>
            <person name="Ruiz-Argueso T."/>
        </authorList>
    </citation>
    <scope>NUCLEOTIDE SEQUENCE [LARGE SCALE GENOMIC DNA]</scope>
    <source>
        <strain evidence="3 4">LmjM3</strain>
    </source>
</reference>
<feature type="region of interest" description="Disordered" evidence="2">
    <location>
        <begin position="481"/>
        <end position="513"/>
    </location>
</feature>
<evidence type="ECO:0000313" key="3">
    <source>
        <dbReference type="EMBL" id="KRQ96817.1"/>
    </source>
</evidence>
<feature type="region of interest" description="Disordered" evidence="2">
    <location>
        <begin position="599"/>
        <end position="624"/>
    </location>
</feature>
<accession>A0A0R3KMJ2</accession>
<dbReference type="CDD" id="cd00267">
    <property type="entry name" value="ABC_ATPase"/>
    <property type="match status" value="1"/>
</dbReference>
<comment type="caution">
    <text evidence="3">The sequence shown here is derived from an EMBL/GenBank/DDBJ whole genome shotgun (WGS) entry which is preliminary data.</text>
</comment>
<dbReference type="RefSeq" id="WP_057854517.1">
    <property type="nucleotide sequence ID" value="NZ_LLXX01000189.1"/>
</dbReference>
<evidence type="ECO:0008006" key="5">
    <source>
        <dbReference type="Google" id="ProtNLM"/>
    </source>
</evidence>
<dbReference type="Proteomes" id="UP000051913">
    <property type="component" value="Unassembled WGS sequence"/>
</dbReference>
<dbReference type="Pfam" id="PF13558">
    <property type="entry name" value="SbcC_Walker_B"/>
    <property type="match status" value="1"/>
</dbReference>
<sequence>MNDRPASFAALSERPALPIPARQRWQPLRLGLVELFHYDSEEFWFRDGHLLLRGNNGTGKSKVLSLTLPFLLDAQLKSSRIEPDGDSGKKMSWNLLMGSYDRRIGYAWIEFGRLADDGTPHYLTLGAGLAAVAARPQVDSWFFVLEDSIGAPRINQDIWLTSDQRVVLTRERLRDALHGRGQVFDTAASYRRAVDERLFHLGTRRYDALMDTLIQLRQPQLSKKPDETALSDALTEALPPLAPELLGDVAEALGQLEEDRRQLEEYQALARAVERFDQRYRIYAGTQSRRQARALRQAQTEFDSASRARGDAQARLERAETAEALARIIHDDAELALKREQARLDILRADPTMQDANRLESAERDALARQRALQVATAAVDEVRRRLKRSTEETGHGVQRMTQAERVMTKLRQNSATHAEAAGIVGLHAGSPLATLAAADLVALTPQAFDNACADLRTLIVDRREQIALLRRRHTEVTEAEALHTQRQNTRDERQGTVEATAKRREQADTEVDHEGHNLIQAWERYFASLKQLRVSSDDGRAALTALADWVVGLDGDNPARHCLQTEQQHASLRLAQRRVALDGQRQTLETELNNLEDERNRLEAGVDATPPNPHTRGADARDAREGAPLWQLVDFREEVTAAQRAGLEAALEAAGLLDAWVSPDGHLQAGDGVELLHDTQVLQRQPHALSLAGWLHADTPTDIAVPAALVERLLSGIACTDDDPADIEAWVAPDGRFRLAALVGAWAKPAAVYIGHAARAAARKQRLADVVGRLTLIADELIAVQAMDAQLTRDQDRAADEWRLAPSEEELRNAHLAAAASAREAQTARQQLSEADLQYLEAAQALQTVRQRLAADATDLRLPALSAELPAVEMALNHYHDAQLRLAQAVHEVRLALPELQRQRNRENETRDDLKKQDEQFAAARIEAEEAAVRFEVLRGSVGARVEELQRRLADASTAVKASNSALTIARDVLSKSGEARAVAHEQAATASTLFGQRSNARAEAIAKFQHFAATGLLAAALPQANLPDLGGPWTIDPALTLARRAEQALFELKDDDDAWTRLQRQIGEDLTELQRALSALGHQAHAEQSDWGLIVRVVYQNRPEPPDRLAARLAEEIAQRSELLTANERAVLENHLQAEIASEVQRLLQAAETQRDAINKELHHRPTSTGVRYRLLWQPLAEEEGAPVGLEAARKRLLNTSADLWSSDDRRVVGAMLQQRIAAERERADSGAGKDVGSSLIEQLARALDYRRWHRFRVERWQDGHWRKLSGPASSGERALGLTVPLFAAVASFYSQGSYALAPRLMLLDEAFAGIDDTARAHCMGLIREFDLDFVITSEREWACYAELPGVAICQLQRREGIDAVFVSRWSWDGRAKTRRDDPDRRFAPT</sequence>